<dbReference type="Proteomes" id="UP000305848">
    <property type="component" value="Unassembled WGS sequence"/>
</dbReference>
<protein>
    <submittedName>
        <fullName evidence="5">Nitrite reductase</fullName>
    </submittedName>
</protein>
<evidence type="ECO:0000256" key="3">
    <source>
        <dbReference type="ARBA" id="ARBA00023008"/>
    </source>
</evidence>
<evidence type="ECO:0000256" key="2">
    <source>
        <dbReference type="ARBA" id="ARBA00023002"/>
    </source>
</evidence>
<evidence type="ECO:0000313" key="6">
    <source>
        <dbReference type="Proteomes" id="UP000305848"/>
    </source>
</evidence>
<dbReference type="PANTHER" id="PTHR11709">
    <property type="entry name" value="MULTI-COPPER OXIDASE"/>
    <property type="match status" value="1"/>
</dbReference>
<keyword evidence="2" id="KW-0560">Oxidoreductase</keyword>
<dbReference type="EMBL" id="SZQL01000006">
    <property type="protein sequence ID" value="TKK68804.1"/>
    <property type="molecule type" value="Genomic_DNA"/>
</dbReference>
<keyword evidence="1" id="KW-0479">Metal-binding</keyword>
<accession>A0A4U3L3E0</accession>
<keyword evidence="3" id="KW-0186">Copper</keyword>
<comment type="caution">
    <text evidence="5">The sequence shown here is derived from an EMBL/GenBank/DDBJ whole genome shotgun (WGS) entry which is preliminary data.</text>
</comment>
<gene>
    <name evidence="5" type="ORF">FC093_08900</name>
</gene>
<sequence>MKNTILFLLCVVLGFGCKTNNNNDSDNTAAKGVATTPQAVVTSGANIQKQTGPLAYGPNVPKVPDGDTVEIKFDVTHKLFQVKKDVLMAGWLFGDSIPGPIIHVRVGQTVKFSMTNRSSDSTMSNMSLAMNMESMKPMQHSIDFHAGMVNPEDKYRSIAAGETIHFMWTAHYPGVFMYHCGTPMVLMHMISGMVGMVIVDPKDGFPDHADREFALVQNEYYLKQASGSVYAADTIAALHRDPTYVTFNGKVSQYVFRPLRVKVGERIRVYFLNVGPNNISSFHVIGTILDKVWLDGNPANEFTGMQAVLVGPAQGAIIDFVLPEKGSYTFLDHSFANATEGAAGVFIAE</sequence>
<evidence type="ECO:0000313" key="5">
    <source>
        <dbReference type="EMBL" id="TKK68804.1"/>
    </source>
</evidence>
<dbReference type="Pfam" id="PF07732">
    <property type="entry name" value="Cu-oxidase_3"/>
    <property type="match status" value="1"/>
</dbReference>
<organism evidence="5 6">
    <name type="scientific">Ilyomonas limi</name>
    <dbReference type="NCBI Taxonomy" id="2575867"/>
    <lineage>
        <taxon>Bacteria</taxon>
        <taxon>Pseudomonadati</taxon>
        <taxon>Bacteroidota</taxon>
        <taxon>Chitinophagia</taxon>
        <taxon>Chitinophagales</taxon>
        <taxon>Chitinophagaceae</taxon>
        <taxon>Ilyomonas</taxon>
    </lineage>
</organism>
<dbReference type="RefSeq" id="WP_137261426.1">
    <property type="nucleotide sequence ID" value="NZ_SZQL01000006.1"/>
</dbReference>
<name>A0A4U3L3E0_9BACT</name>
<evidence type="ECO:0000256" key="1">
    <source>
        <dbReference type="ARBA" id="ARBA00022723"/>
    </source>
</evidence>
<dbReference type="GO" id="GO:0005507">
    <property type="term" value="F:copper ion binding"/>
    <property type="evidence" value="ECO:0007669"/>
    <property type="project" value="InterPro"/>
</dbReference>
<dbReference type="Gene3D" id="2.60.40.420">
    <property type="entry name" value="Cupredoxins - blue copper proteins"/>
    <property type="match status" value="2"/>
</dbReference>
<dbReference type="AlphaFoldDB" id="A0A4U3L3E0"/>
<dbReference type="OrthoDB" id="9811395at2"/>
<dbReference type="InterPro" id="IPR011707">
    <property type="entry name" value="Cu-oxidase-like_N"/>
</dbReference>
<dbReference type="CDD" id="cd04208">
    <property type="entry name" value="CuRO_2_CuNIR"/>
    <property type="match status" value="1"/>
</dbReference>
<dbReference type="InterPro" id="IPR008972">
    <property type="entry name" value="Cupredoxin"/>
</dbReference>
<evidence type="ECO:0000259" key="4">
    <source>
        <dbReference type="Pfam" id="PF07732"/>
    </source>
</evidence>
<dbReference type="PROSITE" id="PS51257">
    <property type="entry name" value="PROKAR_LIPOPROTEIN"/>
    <property type="match status" value="1"/>
</dbReference>
<feature type="domain" description="Plastocyanin-like" evidence="4">
    <location>
        <begin position="82"/>
        <end position="202"/>
    </location>
</feature>
<proteinExistence type="predicted"/>
<dbReference type="PANTHER" id="PTHR11709:SF394">
    <property type="entry name" value="FI03373P-RELATED"/>
    <property type="match status" value="1"/>
</dbReference>
<dbReference type="SUPFAM" id="SSF49503">
    <property type="entry name" value="Cupredoxins"/>
    <property type="match status" value="2"/>
</dbReference>
<dbReference type="GO" id="GO:0016491">
    <property type="term" value="F:oxidoreductase activity"/>
    <property type="evidence" value="ECO:0007669"/>
    <property type="project" value="UniProtKB-KW"/>
</dbReference>
<dbReference type="InterPro" id="IPR045087">
    <property type="entry name" value="Cu-oxidase_fam"/>
</dbReference>
<keyword evidence="6" id="KW-1185">Reference proteome</keyword>
<reference evidence="5 6" key="1">
    <citation type="submission" date="2019-05" db="EMBL/GenBank/DDBJ databases">
        <title>Panacibacter sp. strain 17mud1-8 Genome sequencing and assembly.</title>
        <authorList>
            <person name="Chhetri G."/>
        </authorList>
    </citation>
    <scope>NUCLEOTIDE SEQUENCE [LARGE SCALE GENOMIC DNA]</scope>
    <source>
        <strain evidence="5 6">17mud1-8</strain>
    </source>
</reference>